<dbReference type="PANTHER" id="PTHR13466">
    <property type="entry name" value="TEX2 PROTEIN-RELATED"/>
    <property type="match status" value="1"/>
</dbReference>
<dbReference type="GeneID" id="33569015"/>
<evidence type="ECO:0000256" key="5">
    <source>
        <dbReference type="ARBA" id="ARBA00022989"/>
    </source>
</evidence>
<protein>
    <submittedName>
        <fullName evidence="10">Putative integral membrane protein conserved region-domain-containing protein</fullName>
    </submittedName>
</protein>
<dbReference type="GO" id="GO:0005789">
    <property type="term" value="C:endoplasmic reticulum membrane"/>
    <property type="evidence" value="ECO:0007669"/>
    <property type="project" value="UniProtKB-SubCell"/>
</dbReference>
<reference evidence="10 11" key="1">
    <citation type="submission" date="2016-07" db="EMBL/GenBank/DDBJ databases">
        <title>Pervasive Adenine N6-methylation of Active Genes in Fungi.</title>
        <authorList>
            <consortium name="DOE Joint Genome Institute"/>
            <person name="Mondo S.J."/>
            <person name="Dannebaum R.O."/>
            <person name="Kuo R.C."/>
            <person name="Labutti K."/>
            <person name="Haridas S."/>
            <person name="Kuo A."/>
            <person name="Salamov A."/>
            <person name="Ahrendt S.R."/>
            <person name="Lipzen A."/>
            <person name="Sullivan W."/>
            <person name="Andreopoulos W.B."/>
            <person name="Clum A."/>
            <person name="Lindquist E."/>
            <person name="Daum C."/>
            <person name="Ramamoorthy G.K."/>
            <person name="Gryganskyi A."/>
            <person name="Culley D."/>
            <person name="Magnuson J.K."/>
            <person name="James T.Y."/>
            <person name="O'Malley M.A."/>
            <person name="Stajich J.E."/>
            <person name="Spatafora J.W."/>
            <person name="Visel A."/>
            <person name="Grigoriev I.V."/>
        </authorList>
    </citation>
    <scope>NUCLEOTIDE SEQUENCE [LARGE SCALE GENOMIC DNA]</scope>
    <source>
        <strain evidence="10 11">NRRL 3116</strain>
    </source>
</reference>
<dbReference type="PROSITE" id="PS51847">
    <property type="entry name" value="SMP"/>
    <property type="match status" value="1"/>
</dbReference>
<evidence type="ECO:0000256" key="7">
    <source>
        <dbReference type="ARBA" id="ARBA00023121"/>
    </source>
</evidence>
<keyword evidence="7" id="KW-0446">Lipid-binding</keyword>
<keyword evidence="2" id="KW-0813">Transport</keyword>
<keyword evidence="6" id="KW-0445">Lipid transport</keyword>
<comment type="caution">
    <text evidence="10">The sequence shown here is derived from an EMBL/GenBank/DDBJ whole genome shotgun (WGS) entry which is preliminary data.</text>
</comment>
<keyword evidence="11" id="KW-1185">Reference proteome</keyword>
<proteinExistence type="predicted"/>
<feature type="domain" description="SMP-LTD" evidence="9">
    <location>
        <begin position="171"/>
        <end position="362"/>
    </location>
</feature>
<name>A0A1Y2GDT2_9FUNG</name>
<organism evidence="10 11">
    <name type="scientific">Lobosporangium transversale</name>
    <dbReference type="NCBI Taxonomy" id="64571"/>
    <lineage>
        <taxon>Eukaryota</taxon>
        <taxon>Fungi</taxon>
        <taxon>Fungi incertae sedis</taxon>
        <taxon>Mucoromycota</taxon>
        <taxon>Mortierellomycotina</taxon>
        <taxon>Mortierellomycetes</taxon>
        <taxon>Mortierellales</taxon>
        <taxon>Mortierellaceae</taxon>
        <taxon>Lobosporangium</taxon>
    </lineage>
</organism>
<dbReference type="InParanoid" id="A0A1Y2GDT2"/>
<dbReference type="GO" id="GO:0032865">
    <property type="term" value="C:ERMES complex"/>
    <property type="evidence" value="ECO:0007669"/>
    <property type="project" value="TreeGrafter"/>
</dbReference>
<accession>A0A1Y2GDT2</accession>
<keyword evidence="3" id="KW-0812">Transmembrane</keyword>
<dbReference type="AlphaFoldDB" id="A0A1Y2GDT2"/>
<dbReference type="InterPro" id="IPR031468">
    <property type="entry name" value="SMP_LBD"/>
</dbReference>
<dbReference type="GO" id="GO:0015914">
    <property type="term" value="P:phospholipid transport"/>
    <property type="evidence" value="ECO:0007669"/>
    <property type="project" value="TreeGrafter"/>
</dbReference>
<dbReference type="OrthoDB" id="26740at2759"/>
<evidence type="ECO:0000259" key="9">
    <source>
        <dbReference type="PROSITE" id="PS51847"/>
    </source>
</evidence>
<evidence type="ECO:0000256" key="8">
    <source>
        <dbReference type="ARBA" id="ARBA00023136"/>
    </source>
</evidence>
<keyword evidence="5" id="KW-1133">Transmembrane helix</keyword>
<evidence type="ECO:0000256" key="6">
    <source>
        <dbReference type="ARBA" id="ARBA00023055"/>
    </source>
</evidence>
<dbReference type="STRING" id="64571.A0A1Y2GDT2"/>
<evidence type="ECO:0000313" key="11">
    <source>
        <dbReference type="Proteomes" id="UP000193648"/>
    </source>
</evidence>
<dbReference type="GO" id="GO:0008289">
    <property type="term" value="F:lipid binding"/>
    <property type="evidence" value="ECO:0007669"/>
    <property type="project" value="UniProtKB-KW"/>
</dbReference>
<gene>
    <name evidence="10" type="ORF">BCR41DRAFT_378633</name>
</gene>
<dbReference type="EMBL" id="MCFF01000039">
    <property type="protein sequence ID" value="ORZ08022.1"/>
    <property type="molecule type" value="Genomic_DNA"/>
</dbReference>
<evidence type="ECO:0000256" key="2">
    <source>
        <dbReference type="ARBA" id="ARBA00022448"/>
    </source>
</evidence>
<dbReference type="RefSeq" id="XP_021878256.1">
    <property type="nucleotide sequence ID" value="XM_022027172.1"/>
</dbReference>
<dbReference type="CDD" id="cd21675">
    <property type="entry name" value="SMP_TEX2"/>
    <property type="match status" value="1"/>
</dbReference>
<comment type="subcellular location">
    <subcellularLocation>
        <location evidence="1">Endoplasmic reticulum membrane</location>
    </subcellularLocation>
</comment>
<keyword evidence="8" id="KW-0472">Membrane</keyword>
<evidence type="ECO:0000256" key="4">
    <source>
        <dbReference type="ARBA" id="ARBA00022824"/>
    </source>
</evidence>
<dbReference type="Proteomes" id="UP000193648">
    <property type="component" value="Unassembled WGS sequence"/>
</dbReference>
<evidence type="ECO:0000256" key="3">
    <source>
        <dbReference type="ARBA" id="ARBA00022692"/>
    </source>
</evidence>
<sequence length="376" mass="42929">MTGAAAQDPRFTYFDSYNPHLTLPPSLQARFKDSKYAVIKGTTMFIYENEHMSECLGIITLPHYQVSVPGNQKDSHIYSKRNPIWLKYQPNPNHTRHSTASSDSNPLSSKDYYLSMVNSVDKEDLYFTLLRCSKLKLHSQSCLREIPKRDSTLFDKSAMNTLIRTIHSNEHQFQAAWLNAVLGRIFLGVYKTPQVKDMVFQKLVDKLTRVRLPNFLNDIRMKSVHLGDGVPMITRPKLLTLKPNGDLIMDMSLLYQGGFRAEVEAEAIVTVTKKIQPIKVSLVLAITLIRLEGRMQVWIKPPPCNRLWYGFYQKPQVEMKIEPVVSDKHIKSNLIIKAIENKMLEAIAETMVLPNMDDVPFSDSEGVGGIFDHMSL</sequence>
<dbReference type="PANTHER" id="PTHR13466:SF19">
    <property type="entry name" value="NUCLEUS-VACUOLE JUNCTION PROTEIN 2"/>
    <property type="match status" value="1"/>
</dbReference>
<evidence type="ECO:0000256" key="1">
    <source>
        <dbReference type="ARBA" id="ARBA00004586"/>
    </source>
</evidence>
<dbReference type="GO" id="GO:1990456">
    <property type="term" value="P:mitochondrion-endoplasmic reticulum membrane tethering"/>
    <property type="evidence" value="ECO:0007669"/>
    <property type="project" value="TreeGrafter"/>
</dbReference>
<keyword evidence="4" id="KW-0256">Endoplasmic reticulum</keyword>
<evidence type="ECO:0000313" key="10">
    <source>
        <dbReference type="EMBL" id="ORZ08022.1"/>
    </source>
</evidence>